<name>A0ABD5R2M6_9EURY</name>
<keyword evidence="1" id="KW-0560">Oxidoreductase</keyword>
<protein>
    <submittedName>
        <fullName evidence="2">Pyridoxamine 5'-phosphate oxidase family protein</fullName>
    </submittedName>
</protein>
<organism evidence="2 3">
    <name type="scientific">Halorubrum rubrum</name>
    <dbReference type="NCBI Taxonomy" id="1126240"/>
    <lineage>
        <taxon>Archaea</taxon>
        <taxon>Methanobacteriati</taxon>
        <taxon>Methanobacteriota</taxon>
        <taxon>Stenosarchaea group</taxon>
        <taxon>Halobacteria</taxon>
        <taxon>Halobacteriales</taxon>
        <taxon>Haloferacaceae</taxon>
        <taxon>Halorubrum</taxon>
    </lineage>
</organism>
<gene>
    <name evidence="2" type="ORF">ACFPM1_10035</name>
</gene>
<keyword evidence="3" id="KW-1185">Reference proteome</keyword>
<comment type="caution">
    <text evidence="2">The sequence shown here is derived from an EMBL/GenBank/DDBJ whole genome shotgun (WGS) entry which is preliminary data.</text>
</comment>
<evidence type="ECO:0000313" key="3">
    <source>
        <dbReference type="Proteomes" id="UP001596118"/>
    </source>
</evidence>
<dbReference type="PANTHER" id="PTHR35176">
    <property type="entry name" value="HEME OXYGENASE HI_0854-RELATED"/>
    <property type="match status" value="1"/>
</dbReference>
<dbReference type="PANTHER" id="PTHR35176:SF6">
    <property type="entry name" value="HEME OXYGENASE HI_0854-RELATED"/>
    <property type="match status" value="1"/>
</dbReference>
<dbReference type="EMBL" id="JBHSKY010000008">
    <property type="protein sequence ID" value="MFC5279092.1"/>
    <property type="molecule type" value="Genomic_DNA"/>
</dbReference>
<dbReference type="Proteomes" id="UP001596118">
    <property type="component" value="Unassembled WGS sequence"/>
</dbReference>
<dbReference type="RefSeq" id="WP_256411582.1">
    <property type="nucleotide sequence ID" value="NZ_JANHDM010000005.1"/>
</dbReference>
<reference evidence="2 3" key="1">
    <citation type="journal article" date="2019" name="Int. J. Syst. Evol. Microbiol.">
        <title>The Global Catalogue of Microorganisms (GCM) 10K type strain sequencing project: providing services to taxonomists for standard genome sequencing and annotation.</title>
        <authorList>
            <consortium name="The Broad Institute Genomics Platform"/>
            <consortium name="The Broad Institute Genome Sequencing Center for Infectious Disease"/>
            <person name="Wu L."/>
            <person name="Ma J."/>
        </authorList>
    </citation>
    <scope>NUCLEOTIDE SEQUENCE [LARGE SCALE GENOMIC DNA]</scope>
    <source>
        <strain evidence="2 3">CGMCC 1.12124</strain>
    </source>
</reference>
<dbReference type="InterPro" id="IPR012349">
    <property type="entry name" value="Split_barrel_FMN-bd"/>
</dbReference>
<dbReference type="GO" id="GO:0016491">
    <property type="term" value="F:oxidoreductase activity"/>
    <property type="evidence" value="ECO:0007669"/>
    <property type="project" value="UniProtKB-KW"/>
</dbReference>
<accession>A0ABD5R2M6</accession>
<dbReference type="Gene3D" id="2.30.110.10">
    <property type="entry name" value="Electron Transport, Fmn-binding Protein, Chain A"/>
    <property type="match status" value="1"/>
</dbReference>
<evidence type="ECO:0000313" key="2">
    <source>
        <dbReference type="EMBL" id="MFC5279092.1"/>
    </source>
</evidence>
<dbReference type="AlphaFoldDB" id="A0ABD5R2M6"/>
<evidence type="ECO:0000256" key="1">
    <source>
        <dbReference type="ARBA" id="ARBA00023002"/>
    </source>
</evidence>
<sequence>MNLTGPWDRARVDEFLADARIPVRVGCRTPAGDPWMVSLWFRWDGAIHCATGADADVVGFLAADDRVSFEISTNDPPYRGVRGRGRATVTADGEKRLLRSLLERYLGGTDNELGERLLRPGREEVHVRIEPERLHSWDFTDRMPARTDPVE</sequence>
<proteinExistence type="predicted"/>
<dbReference type="InterPro" id="IPR052019">
    <property type="entry name" value="F420H2_bilvrd_red/Heme_oxyg"/>
</dbReference>
<dbReference type="SUPFAM" id="SSF50475">
    <property type="entry name" value="FMN-binding split barrel"/>
    <property type="match status" value="1"/>
</dbReference>